<sequence length="178" mass="19838">MGFLSQSSKRAFRNPWVVGWLALLLLVLVVNGGMIVTAFKTSPGLVKDDYYEQGRDYERRVIQLTEARERLGWTVSMDSGEVVVARPATLKIVVTDRDGDVVQGLSGNLQLYRPSDRDQDSIVSLSEVSPGNYHASYTLLLKGVWDLLLTLRQGEDDYLVEQRINVTTDKTTSQSQGG</sequence>
<proteinExistence type="predicted"/>
<reference evidence="1 2" key="1">
    <citation type="submission" date="2020-08" db="EMBL/GenBank/DDBJ databases">
        <title>Bridging the membrane lipid divide: bacteria of the FCB group superphylum have the potential to synthesize archaeal ether lipids.</title>
        <authorList>
            <person name="Villanueva L."/>
            <person name="Von Meijenfeldt F.A.B."/>
            <person name="Westbye A.B."/>
            <person name="Yadav S."/>
            <person name="Hopmans E.C."/>
            <person name="Dutilh B.E."/>
            <person name="Sinninghe Damste J.S."/>
        </authorList>
    </citation>
    <scope>NUCLEOTIDE SEQUENCE [LARGE SCALE GENOMIC DNA]</scope>
    <source>
        <strain evidence="1">NIOZ-UU100</strain>
    </source>
</reference>
<dbReference type="InterPro" id="IPR008620">
    <property type="entry name" value="FixH"/>
</dbReference>
<protein>
    <submittedName>
        <fullName evidence="1">FixH family protein</fullName>
    </submittedName>
</protein>
<evidence type="ECO:0000313" key="1">
    <source>
        <dbReference type="EMBL" id="MBC8519013.1"/>
    </source>
</evidence>
<gene>
    <name evidence="1" type="ORF">H8D24_01205</name>
</gene>
<evidence type="ECO:0000313" key="2">
    <source>
        <dbReference type="Proteomes" id="UP000654401"/>
    </source>
</evidence>
<dbReference type="EMBL" id="JACNFK010000014">
    <property type="protein sequence ID" value="MBC8519013.1"/>
    <property type="molecule type" value="Genomic_DNA"/>
</dbReference>
<name>A0A8J6P671_9GAMM</name>
<organism evidence="1 2">
    <name type="scientific">Candidatus Thiopontia autotrophica</name>
    <dbReference type="NCBI Taxonomy" id="2841688"/>
    <lineage>
        <taxon>Bacteria</taxon>
        <taxon>Pseudomonadati</taxon>
        <taxon>Pseudomonadota</taxon>
        <taxon>Gammaproteobacteria</taxon>
        <taxon>Candidatus Thiopontia</taxon>
    </lineage>
</organism>
<dbReference type="Proteomes" id="UP000654401">
    <property type="component" value="Unassembled WGS sequence"/>
</dbReference>
<dbReference type="AlphaFoldDB" id="A0A8J6P671"/>
<dbReference type="Pfam" id="PF05751">
    <property type="entry name" value="FixH"/>
    <property type="match status" value="1"/>
</dbReference>
<comment type="caution">
    <text evidence="1">The sequence shown here is derived from an EMBL/GenBank/DDBJ whole genome shotgun (WGS) entry which is preliminary data.</text>
</comment>
<accession>A0A8J6P671</accession>